<protein>
    <recommendedName>
        <fullName evidence="6">Beta-barrel assembly machine subunit BamE</fullName>
    </recommendedName>
</protein>
<evidence type="ECO:0000313" key="3">
    <source>
        <dbReference type="EMBL" id="RLL49314.1"/>
    </source>
</evidence>
<dbReference type="RefSeq" id="WP_106986515.1">
    <property type="nucleotide sequence ID" value="NZ_CP035934.2"/>
</dbReference>
<dbReference type="Proteomes" id="UP000273105">
    <property type="component" value="Unassembled WGS sequence"/>
</dbReference>
<feature type="chain" id="PRO_5044605981" description="Beta-barrel assembly machine subunit BamE" evidence="1">
    <location>
        <begin position="23"/>
        <end position="132"/>
    </location>
</feature>
<dbReference type="EMBL" id="RCHE01000004">
    <property type="protein sequence ID" value="RLL49314.1"/>
    <property type="molecule type" value="Genomic_DNA"/>
</dbReference>
<dbReference type="AlphaFoldDB" id="A0A498D884"/>
<reference evidence="4 5" key="1">
    <citation type="submission" date="2018-09" db="EMBL/GenBank/DDBJ databases">
        <title>The draft genome of Acinetobacter sp. strains.</title>
        <authorList>
            <person name="Qin J."/>
            <person name="Feng Y."/>
            <person name="Zong Z."/>
        </authorList>
    </citation>
    <scope>NUCLEOTIDE SEQUENCE [LARGE SCALE GENOMIC DNA]</scope>
    <source>
        <strain evidence="3 5">WCHAc060001</strain>
        <strain evidence="2 4">WCHAc060003</strain>
    </source>
</reference>
<feature type="signal peptide" evidence="1">
    <location>
        <begin position="1"/>
        <end position="22"/>
    </location>
</feature>
<dbReference type="Proteomes" id="UP000267166">
    <property type="component" value="Unassembled WGS sequence"/>
</dbReference>
<evidence type="ECO:0008006" key="6">
    <source>
        <dbReference type="Google" id="ProtNLM"/>
    </source>
</evidence>
<evidence type="ECO:0000313" key="2">
    <source>
        <dbReference type="EMBL" id="RLL38866.1"/>
    </source>
</evidence>
<comment type="caution">
    <text evidence="2">The sequence shown here is derived from an EMBL/GenBank/DDBJ whole genome shotgun (WGS) entry which is preliminary data.</text>
</comment>
<gene>
    <name evidence="3" type="ORF">D9K79_03150</name>
    <name evidence="2" type="ORF">D9K80_01660</name>
</gene>
<sequence length="132" mass="14350">MKKLLVVPLLLALAFTETGCSAVMASKQPKKKDLSVIAQGMPRSTILAEIGSPIASETKQDGKRVDVFSFTQGYSTANRVGRTLFHGVADVATLGLWEIVATPTEATFDGKKAAFEVTYDLNDRVEKFVRLQ</sequence>
<keyword evidence="1" id="KW-0732">Signal</keyword>
<organism evidence="2 4">
    <name type="scientific">Acinetobacter cumulans</name>
    <dbReference type="NCBI Taxonomy" id="2136182"/>
    <lineage>
        <taxon>Bacteria</taxon>
        <taxon>Pseudomonadati</taxon>
        <taxon>Pseudomonadota</taxon>
        <taxon>Gammaproteobacteria</taxon>
        <taxon>Moraxellales</taxon>
        <taxon>Moraxellaceae</taxon>
        <taxon>Acinetobacter</taxon>
    </lineage>
</organism>
<evidence type="ECO:0000313" key="5">
    <source>
        <dbReference type="Proteomes" id="UP000273105"/>
    </source>
</evidence>
<accession>A0A498D884</accession>
<name>A0A498D884_9GAMM</name>
<evidence type="ECO:0000313" key="4">
    <source>
        <dbReference type="Proteomes" id="UP000267166"/>
    </source>
</evidence>
<proteinExistence type="predicted"/>
<dbReference type="EMBL" id="RCHD01000002">
    <property type="protein sequence ID" value="RLL38866.1"/>
    <property type="molecule type" value="Genomic_DNA"/>
</dbReference>
<evidence type="ECO:0000256" key="1">
    <source>
        <dbReference type="SAM" id="SignalP"/>
    </source>
</evidence>
<keyword evidence="5" id="KW-1185">Reference proteome</keyword>